<reference evidence="3 4" key="1">
    <citation type="submission" date="2024-01" db="EMBL/GenBank/DDBJ databases">
        <authorList>
            <person name="Allen C."/>
            <person name="Tagirdzhanova G."/>
        </authorList>
    </citation>
    <scope>NUCLEOTIDE SEQUENCE [LARGE SCALE GENOMIC DNA]</scope>
    <source>
        <strain evidence="3 4">CBS 573.63</strain>
    </source>
</reference>
<comment type="caution">
    <text evidence="3">The sequence shown here is derived from an EMBL/GenBank/DDBJ whole genome shotgun (WGS) entry which is preliminary data.</text>
</comment>
<evidence type="ECO:0000313" key="3">
    <source>
        <dbReference type="EMBL" id="CAK7263297.1"/>
    </source>
</evidence>
<dbReference type="Pfam" id="PF07859">
    <property type="entry name" value="Abhydrolase_3"/>
    <property type="match status" value="1"/>
</dbReference>
<accession>A0ABP0D847</accession>
<keyword evidence="4" id="KW-1185">Reference proteome</keyword>
<dbReference type="EMBL" id="CAWUOM010000004">
    <property type="protein sequence ID" value="CAK7263297.1"/>
    <property type="molecule type" value="Genomic_DNA"/>
</dbReference>
<evidence type="ECO:0000313" key="4">
    <source>
        <dbReference type="Proteomes" id="UP001642501"/>
    </source>
</evidence>
<dbReference type="Gene3D" id="3.40.50.1820">
    <property type="entry name" value="alpha/beta hydrolase"/>
    <property type="match status" value="1"/>
</dbReference>
<dbReference type="PANTHER" id="PTHR48081">
    <property type="entry name" value="AB HYDROLASE SUPERFAMILY PROTEIN C4A8.06C"/>
    <property type="match status" value="1"/>
</dbReference>
<dbReference type="PANTHER" id="PTHR48081:SF8">
    <property type="entry name" value="ALPHA_BETA HYDROLASE FOLD-3 DOMAIN-CONTAINING PROTEIN-RELATED"/>
    <property type="match status" value="1"/>
</dbReference>
<keyword evidence="1" id="KW-0378">Hydrolase</keyword>
<proteinExistence type="predicted"/>
<dbReference type="InterPro" id="IPR050300">
    <property type="entry name" value="GDXG_lipolytic_enzyme"/>
</dbReference>
<protein>
    <recommendedName>
        <fullName evidence="2">Alpha/beta hydrolase fold-3 domain-containing protein</fullName>
    </recommendedName>
</protein>
<dbReference type="SUPFAM" id="SSF53474">
    <property type="entry name" value="alpha/beta-Hydrolases"/>
    <property type="match status" value="1"/>
</dbReference>
<evidence type="ECO:0000256" key="1">
    <source>
        <dbReference type="ARBA" id="ARBA00022801"/>
    </source>
</evidence>
<gene>
    <name evidence="3" type="ORF">SEPCBS57363_000496</name>
</gene>
<name>A0ABP0D847_9PEZI</name>
<feature type="domain" description="Alpha/beta hydrolase fold-3" evidence="2">
    <location>
        <begin position="101"/>
        <end position="331"/>
    </location>
</feature>
<sequence>MCDFSRYGGASREWTAVEAASPTPPPFGSMSLDQMREAVNADREAAAASLLPTFAGKVELIDVTIPARDGSALQGRLYWPSSVAKLSPALSAATAGPAIYMHLHGGGYCFGSLASEDAICASLAIETAAKTPMVVLNLNYRHTPDYAYPIAWHDAQDALAWIHAVAVPEYGIDPASVVVGGISAGAHLTASLVLEQHLGRLPQPLPAIAGQVLMIPTVVHNRCYEGQVAQMTSPKVFSYVENEFAPLLPVSMITFFTDLLNIKPEDVRADNALLCPGNVTPEKARGLPPSVFGICGLDPLRDEGLLYAKLLTEKAGVPTDVHLFRGAPHGFREFDPNKLSVSRDWDATMVNGIVWALSKPAASNKFDIQVHGEETM</sequence>
<dbReference type="Proteomes" id="UP001642501">
    <property type="component" value="Unassembled WGS sequence"/>
</dbReference>
<dbReference type="InterPro" id="IPR029058">
    <property type="entry name" value="AB_hydrolase_fold"/>
</dbReference>
<evidence type="ECO:0000259" key="2">
    <source>
        <dbReference type="Pfam" id="PF07859"/>
    </source>
</evidence>
<dbReference type="InterPro" id="IPR013094">
    <property type="entry name" value="AB_hydrolase_3"/>
</dbReference>
<organism evidence="3 4">
    <name type="scientific">Sporothrix epigloea</name>
    <dbReference type="NCBI Taxonomy" id="1892477"/>
    <lineage>
        <taxon>Eukaryota</taxon>
        <taxon>Fungi</taxon>
        <taxon>Dikarya</taxon>
        <taxon>Ascomycota</taxon>
        <taxon>Pezizomycotina</taxon>
        <taxon>Sordariomycetes</taxon>
        <taxon>Sordariomycetidae</taxon>
        <taxon>Ophiostomatales</taxon>
        <taxon>Ophiostomataceae</taxon>
        <taxon>Sporothrix</taxon>
    </lineage>
</organism>